<accession>A0ABX0XFS7</accession>
<evidence type="ECO:0000256" key="7">
    <source>
        <dbReference type="ARBA" id="ARBA00022801"/>
    </source>
</evidence>
<comment type="function">
    <text evidence="10">Subunit R is required for both nuclease and ATPase activities, but not for modification.</text>
</comment>
<dbReference type="Gene3D" id="3.40.50.300">
    <property type="entry name" value="P-loop containing nucleotide triphosphate hydrolases"/>
    <property type="match status" value="2"/>
</dbReference>
<keyword evidence="5 10" id="KW-0680">Restriction system</keyword>
<evidence type="ECO:0000256" key="4">
    <source>
        <dbReference type="ARBA" id="ARBA00022741"/>
    </source>
</evidence>
<keyword evidence="9 10" id="KW-0238">DNA-binding</keyword>
<dbReference type="InterPro" id="IPR051268">
    <property type="entry name" value="Type-I_R_enzyme_R_subunit"/>
</dbReference>
<dbReference type="CDD" id="cd22332">
    <property type="entry name" value="HsdR_N"/>
    <property type="match status" value="1"/>
</dbReference>
<evidence type="ECO:0000256" key="1">
    <source>
        <dbReference type="ARBA" id="ARBA00000851"/>
    </source>
</evidence>
<dbReference type="PANTHER" id="PTHR30195:SF15">
    <property type="entry name" value="TYPE I RESTRICTION ENZYME HINDI ENDONUCLEASE SUBUNIT"/>
    <property type="match status" value="1"/>
</dbReference>
<evidence type="ECO:0000313" key="13">
    <source>
        <dbReference type="Proteomes" id="UP000770785"/>
    </source>
</evidence>
<evidence type="ECO:0000313" key="12">
    <source>
        <dbReference type="EMBL" id="NJC28179.1"/>
    </source>
</evidence>
<evidence type="ECO:0000256" key="9">
    <source>
        <dbReference type="ARBA" id="ARBA00023125"/>
    </source>
</evidence>
<keyword evidence="7 10" id="KW-0378">Hydrolase</keyword>
<evidence type="ECO:0000256" key="8">
    <source>
        <dbReference type="ARBA" id="ARBA00022840"/>
    </source>
</evidence>
<dbReference type="PANTHER" id="PTHR30195">
    <property type="entry name" value="TYPE I SITE-SPECIFIC DEOXYRIBONUCLEASE PROTEIN SUBUNIT M AND R"/>
    <property type="match status" value="1"/>
</dbReference>
<dbReference type="Gene3D" id="3.90.1570.50">
    <property type="match status" value="1"/>
</dbReference>
<dbReference type="InterPro" id="IPR040980">
    <property type="entry name" value="SWI2_SNF2"/>
</dbReference>
<feature type="domain" description="Helicase ATP-binding" evidence="11">
    <location>
        <begin position="357"/>
        <end position="518"/>
    </location>
</feature>
<dbReference type="InterPro" id="IPR021810">
    <property type="entry name" value="T1RH-like_C"/>
</dbReference>
<organism evidence="12 13">
    <name type="scientific">Neolewinella antarctica</name>
    <dbReference type="NCBI Taxonomy" id="442734"/>
    <lineage>
        <taxon>Bacteria</taxon>
        <taxon>Pseudomonadati</taxon>
        <taxon>Bacteroidota</taxon>
        <taxon>Saprospiria</taxon>
        <taxon>Saprospirales</taxon>
        <taxon>Lewinellaceae</taxon>
        <taxon>Neolewinella</taxon>
    </lineage>
</organism>
<dbReference type="PROSITE" id="PS51192">
    <property type="entry name" value="HELICASE_ATP_BIND_1"/>
    <property type="match status" value="1"/>
</dbReference>
<keyword evidence="3" id="KW-0540">Nuclease</keyword>
<evidence type="ECO:0000256" key="3">
    <source>
        <dbReference type="ARBA" id="ARBA00022722"/>
    </source>
</evidence>
<sequence length="1097" mass="124156">MPNPSFQEDHISQIPALQLLINLGYVYLNPAEALALRGNKEANALLQTVLLDQLEALNSIHYKGATHRFSPQNLASCGRALTEIPLNEGLITANEKAYDYLTLGMSREQTIGGDKKSYNVRFIDWERPENNVFHVTEELAVTRTGSKSTYRPDLVLYVNGIPLGIIECKRPDMKDPLEQAISQHLRNQQEDGIRPLYLYSQLLLVTATNHAKYATTGTTGTTAEFWSQWREADPDDGAIARHVNTLLPDDVLNRMFTDRTRADYQRFAKPKPRLVTEQDRYLHNLCRPARLLDLTRNFTLFDAGDKKIARYQQFFAIKKTLARLTSNAYNTSSDDSYNASSNTSNDGNRISHIETRISHIEPRRGGVIWHTQGSGKSLTMVMLATAITEHPAIRNPKIVIVTDRVSLDDQIAKTFKKCGATVHQADNGKQLVEYLTSKSDAIITTVINKFESAVKRLDPLLSSEIFVLVDEGHRTQYGTFGVAMERAFPNACFLAFTGTPLSKKEKNTAKKFGGLIDSYTVRQAVADGAVVPLLYEGRLPVMEVNERPIEAQFEQITADMTGQQISDFKRKYARADQIHKSAQRIEQVAQDLTKHYVGEWRGTGFKGQLVTPDKLTAVKYKRALDEIPGGVHSELMISAPDMREGEDSIHAESDDLIKRFWKRMMSEHGGGKKYQENLVERFKKQERPEIMIVVDKLLTGFDAPNNRVLYIARSLREHTLLQAIARVNRVAPGKEYGLVIDYYGVLTELYDALEQFGDGFDPEDLEGTVTPVSEELEKLPAAHGALWDFFRGITNRDDLQEYQRILADEALRDQFYEALSAYARLLKLGLGTLTWQEKVGAARLEKYKADLKFMLRLRDAVRNIYSDTVDFKDYEKQIQKLLDRHVTSYEVETITDLVNIFETEAFEAEVEKVVGTAAKADLIASRTTKHCTERLEEDPTFYKRFSELLREVIADYRARRISELEYLARVKELKDQVLSRAGAGVPDRLRDRPEAQAFYGLCQESFAGRLADAAAAREVCADAGARVDDLIRRHVFDFGQPKVDWMSRSSITGPLAIQLEDYLIDEIKRGQGIELSLTEIAALTERFLEVAKIRYAA</sequence>
<protein>
    <recommendedName>
        <fullName evidence="10">Type I restriction enzyme endonuclease subunit</fullName>
        <shortName evidence="10">R protein</shortName>
        <ecNumber evidence="10">3.1.21.3</ecNumber>
    </recommendedName>
</protein>
<comment type="similarity">
    <text evidence="2 10">Belongs to the HsdR family.</text>
</comment>
<proteinExistence type="inferred from homology"/>
<dbReference type="EMBL" id="JAATJH010000009">
    <property type="protein sequence ID" value="NJC28179.1"/>
    <property type="molecule type" value="Genomic_DNA"/>
</dbReference>
<dbReference type="RefSeq" id="WP_168039946.1">
    <property type="nucleotide sequence ID" value="NZ_JAATJH010000009.1"/>
</dbReference>
<dbReference type="EC" id="3.1.21.3" evidence="10"/>
<dbReference type="Pfam" id="PF22679">
    <property type="entry name" value="T1R_D3-like"/>
    <property type="match status" value="1"/>
</dbReference>
<reference evidence="12 13" key="1">
    <citation type="submission" date="2020-03" db="EMBL/GenBank/DDBJ databases">
        <title>Genomic Encyclopedia of Type Strains, Phase IV (KMG-IV): sequencing the most valuable type-strain genomes for metagenomic binning, comparative biology and taxonomic classification.</title>
        <authorList>
            <person name="Goeker M."/>
        </authorList>
    </citation>
    <scope>NUCLEOTIDE SEQUENCE [LARGE SCALE GENOMIC DNA]</scope>
    <source>
        <strain evidence="12 13">DSM 105096</strain>
    </source>
</reference>
<keyword evidence="6" id="KW-0255">Endonuclease</keyword>
<dbReference type="CDD" id="cd18800">
    <property type="entry name" value="SF2_C_EcoR124I-like"/>
    <property type="match status" value="1"/>
</dbReference>
<dbReference type="InterPro" id="IPR004473">
    <property type="entry name" value="Restrct_endonuc_typeI_HsdR"/>
</dbReference>
<dbReference type="SUPFAM" id="SSF52540">
    <property type="entry name" value="P-loop containing nucleoside triphosphate hydrolases"/>
    <property type="match status" value="2"/>
</dbReference>
<dbReference type="Pfam" id="PF11867">
    <property type="entry name" value="T1RH-like_C"/>
    <property type="match status" value="1"/>
</dbReference>
<keyword evidence="8 10" id="KW-0067">ATP-binding</keyword>
<evidence type="ECO:0000256" key="6">
    <source>
        <dbReference type="ARBA" id="ARBA00022759"/>
    </source>
</evidence>
<dbReference type="InterPro" id="IPR055180">
    <property type="entry name" value="HsdR_RecA-like_helicase_dom_2"/>
</dbReference>
<evidence type="ECO:0000259" key="11">
    <source>
        <dbReference type="PROSITE" id="PS51192"/>
    </source>
</evidence>
<evidence type="ECO:0000256" key="10">
    <source>
        <dbReference type="RuleBase" id="RU364115"/>
    </source>
</evidence>
<comment type="catalytic activity">
    <reaction evidence="1 10">
        <text>Endonucleolytic cleavage of DNA to give random double-stranded fragments with terminal 5'-phosphates, ATP is simultaneously hydrolyzed.</text>
        <dbReference type="EC" id="3.1.21.3"/>
    </reaction>
</comment>
<dbReference type="Proteomes" id="UP000770785">
    <property type="component" value="Unassembled WGS sequence"/>
</dbReference>
<comment type="caution">
    <text evidence="12">The sequence shown here is derived from an EMBL/GenBank/DDBJ whole genome shotgun (WGS) entry which is preliminary data.</text>
</comment>
<dbReference type="InterPro" id="IPR014001">
    <property type="entry name" value="Helicase_ATP-bd"/>
</dbReference>
<evidence type="ECO:0000256" key="2">
    <source>
        <dbReference type="ARBA" id="ARBA00008598"/>
    </source>
</evidence>
<gene>
    <name evidence="12" type="ORF">GGR27_003700</name>
</gene>
<name>A0ABX0XFS7_9BACT</name>
<dbReference type="NCBIfam" id="TIGR00348">
    <property type="entry name" value="hsdR"/>
    <property type="match status" value="1"/>
</dbReference>
<keyword evidence="13" id="KW-1185">Reference proteome</keyword>
<dbReference type="InterPro" id="IPR027417">
    <property type="entry name" value="P-loop_NTPase"/>
</dbReference>
<dbReference type="Pfam" id="PF18766">
    <property type="entry name" value="SWI2_SNF2"/>
    <property type="match status" value="1"/>
</dbReference>
<dbReference type="CDD" id="cd18030">
    <property type="entry name" value="DEXHc_RE_I_HsdR"/>
    <property type="match status" value="1"/>
</dbReference>
<dbReference type="GO" id="GO:0009035">
    <property type="term" value="F:type I site-specific deoxyribonuclease activity"/>
    <property type="evidence" value="ECO:0007669"/>
    <property type="project" value="UniProtKB-EC"/>
</dbReference>
<dbReference type="Pfam" id="PF04313">
    <property type="entry name" value="HSDR_N"/>
    <property type="match status" value="1"/>
</dbReference>
<evidence type="ECO:0000256" key="5">
    <source>
        <dbReference type="ARBA" id="ARBA00022747"/>
    </source>
</evidence>
<dbReference type="SMART" id="SM00487">
    <property type="entry name" value="DEXDc"/>
    <property type="match status" value="1"/>
</dbReference>
<dbReference type="InterPro" id="IPR007409">
    <property type="entry name" value="Restrct_endonuc_type1_HsdR_N"/>
</dbReference>
<comment type="subunit">
    <text evidence="10">The type I restriction/modification system is composed of three polypeptides R, M and S.</text>
</comment>
<keyword evidence="4 10" id="KW-0547">Nucleotide-binding</keyword>